<reference evidence="1" key="1">
    <citation type="submission" date="2021-03" db="EMBL/GenBank/DDBJ databases">
        <title>Draft genome sequence of rust myrtle Austropuccinia psidii MF-1, a brazilian biotype.</title>
        <authorList>
            <person name="Quecine M.C."/>
            <person name="Pachon D.M.R."/>
            <person name="Bonatelli M.L."/>
            <person name="Correr F.H."/>
            <person name="Franceschini L.M."/>
            <person name="Leite T.F."/>
            <person name="Margarido G.R.A."/>
            <person name="Almeida C.A."/>
            <person name="Ferrarezi J.A."/>
            <person name="Labate C.A."/>
        </authorList>
    </citation>
    <scope>NUCLEOTIDE SEQUENCE</scope>
    <source>
        <strain evidence="1">MF-1</strain>
    </source>
</reference>
<dbReference type="AlphaFoldDB" id="A0A9Q3DYP4"/>
<accession>A0A9Q3DYP4</accession>
<gene>
    <name evidence="1" type="ORF">O181_050123</name>
</gene>
<name>A0A9Q3DYP4_9BASI</name>
<protein>
    <submittedName>
        <fullName evidence="1">Uncharacterized protein</fullName>
    </submittedName>
</protein>
<keyword evidence="2" id="KW-1185">Reference proteome</keyword>
<dbReference type="Proteomes" id="UP000765509">
    <property type="component" value="Unassembled WGS sequence"/>
</dbReference>
<dbReference type="EMBL" id="AVOT02021535">
    <property type="protein sequence ID" value="MBW0510408.1"/>
    <property type="molecule type" value="Genomic_DNA"/>
</dbReference>
<evidence type="ECO:0000313" key="2">
    <source>
        <dbReference type="Proteomes" id="UP000765509"/>
    </source>
</evidence>
<evidence type="ECO:0000313" key="1">
    <source>
        <dbReference type="EMBL" id="MBW0510408.1"/>
    </source>
</evidence>
<sequence length="150" mass="16619">MHPILKDPKVVLIWYNIPLCTIVAQQSNGDIFRTKLSDSKLSPQAITIFEGGPFSYSVLQFPGSYQMTIWGPQPHGPGGVGLSILIRTILGEIIRVNQSFQSLSRNQVFSIPCTTQLVHTGSNQAPYMALGQFVFHCEKFSPTAQLSIWP</sequence>
<proteinExistence type="predicted"/>
<comment type="caution">
    <text evidence="1">The sequence shown here is derived from an EMBL/GenBank/DDBJ whole genome shotgun (WGS) entry which is preliminary data.</text>
</comment>
<organism evidence="1 2">
    <name type="scientific">Austropuccinia psidii MF-1</name>
    <dbReference type="NCBI Taxonomy" id="1389203"/>
    <lineage>
        <taxon>Eukaryota</taxon>
        <taxon>Fungi</taxon>
        <taxon>Dikarya</taxon>
        <taxon>Basidiomycota</taxon>
        <taxon>Pucciniomycotina</taxon>
        <taxon>Pucciniomycetes</taxon>
        <taxon>Pucciniales</taxon>
        <taxon>Sphaerophragmiaceae</taxon>
        <taxon>Austropuccinia</taxon>
    </lineage>
</organism>